<dbReference type="RefSeq" id="WP_048621436.1">
    <property type="nucleotide sequence ID" value="NZ_BAABYU010000001.1"/>
</dbReference>
<comment type="caution">
    <text evidence="2">The sequence shown here is derived from an EMBL/GenBank/DDBJ whole genome shotgun (WGS) entry which is preliminary data.</text>
</comment>
<dbReference type="Pfam" id="PF00857">
    <property type="entry name" value="Isochorismatase"/>
    <property type="match status" value="1"/>
</dbReference>
<dbReference type="SUPFAM" id="SSF52499">
    <property type="entry name" value="Isochorismatase-like hydrolases"/>
    <property type="match status" value="1"/>
</dbReference>
<accession>A0A3E3K1X6</accession>
<dbReference type="InterPro" id="IPR050993">
    <property type="entry name" value="Isochorismatase_domain"/>
</dbReference>
<dbReference type="GeneID" id="97192062"/>
<gene>
    <name evidence="2" type="ORF">DW016_08285</name>
</gene>
<evidence type="ECO:0000313" key="2">
    <source>
        <dbReference type="EMBL" id="RGE86941.1"/>
    </source>
</evidence>
<organism evidence="2 3">
    <name type="scientific">Sellimonas intestinalis</name>
    <dbReference type="NCBI Taxonomy" id="1653434"/>
    <lineage>
        <taxon>Bacteria</taxon>
        <taxon>Bacillati</taxon>
        <taxon>Bacillota</taxon>
        <taxon>Clostridia</taxon>
        <taxon>Lachnospirales</taxon>
        <taxon>Lachnospiraceae</taxon>
        <taxon>Sellimonas</taxon>
    </lineage>
</organism>
<reference evidence="2 3" key="1">
    <citation type="submission" date="2018-08" db="EMBL/GenBank/DDBJ databases">
        <title>A genome reference for cultivated species of the human gut microbiota.</title>
        <authorList>
            <person name="Zou Y."/>
            <person name="Xue W."/>
            <person name="Luo G."/>
        </authorList>
    </citation>
    <scope>NUCLEOTIDE SEQUENCE [LARGE SCALE GENOMIC DNA]</scope>
    <source>
        <strain evidence="2 3">AF37-2AT</strain>
    </source>
</reference>
<dbReference type="AlphaFoldDB" id="A0A3E3K1X6"/>
<dbReference type="EMBL" id="QVLX01000004">
    <property type="protein sequence ID" value="RGE86941.1"/>
    <property type="molecule type" value="Genomic_DNA"/>
</dbReference>
<dbReference type="InterPro" id="IPR000868">
    <property type="entry name" value="Isochorismatase-like_dom"/>
</dbReference>
<dbReference type="PANTHER" id="PTHR14119:SF3">
    <property type="entry name" value="ISOCHORISMATASE DOMAIN-CONTAINING PROTEIN 2"/>
    <property type="match status" value="1"/>
</dbReference>
<dbReference type="PANTHER" id="PTHR14119">
    <property type="entry name" value="HYDROLASE"/>
    <property type="match status" value="1"/>
</dbReference>
<name>A0A3E3K1X6_9FIRM</name>
<dbReference type="Proteomes" id="UP000261080">
    <property type="component" value="Unassembled WGS sequence"/>
</dbReference>
<dbReference type="InterPro" id="IPR036380">
    <property type="entry name" value="Isochorismatase-like_sf"/>
</dbReference>
<protein>
    <submittedName>
        <fullName evidence="2">Isochorismatase family protein</fullName>
    </submittedName>
</protein>
<dbReference type="Gene3D" id="3.40.50.850">
    <property type="entry name" value="Isochorismatase-like"/>
    <property type="match status" value="1"/>
</dbReference>
<sequence length="176" mass="19556">MLIRREDVAAVAVDYQERLMPVMQEKEALLAHSVILLRGLKELGVPIYLTQQYTRGLGMTVPEIVEAAGTREYLEKISYSAAEEVIPKLGGKKSVILCGIESHICVLQTVIDLKSRGFQPVLVTDCISSRKARDLEMALERARLEGAILTTYEALLFELLGKAGTTEARKIQKLIK</sequence>
<keyword evidence="3" id="KW-1185">Reference proteome</keyword>
<evidence type="ECO:0000259" key="1">
    <source>
        <dbReference type="Pfam" id="PF00857"/>
    </source>
</evidence>
<evidence type="ECO:0000313" key="3">
    <source>
        <dbReference type="Proteomes" id="UP000261080"/>
    </source>
</evidence>
<dbReference type="OrthoDB" id="9789777at2"/>
<feature type="domain" description="Isochorismatase-like" evidence="1">
    <location>
        <begin position="9"/>
        <end position="153"/>
    </location>
</feature>
<proteinExistence type="predicted"/>